<dbReference type="InterPro" id="IPR020904">
    <property type="entry name" value="Sc_DH/Rdtase_CS"/>
</dbReference>
<gene>
    <name evidence="2" type="ORF">J2W40_003292</name>
</gene>
<dbReference type="EMBL" id="JAVDWV010000016">
    <property type="protein sequence ID" value="MDR7156448.1"/>
    <property type="molecule type" value="Genomic_DNA"/>
</dbReference>
<evidence type="ECO:0000256" key="1">
    <source>
        <dbReference type="ARBA" id="ARBA00006484"/>
    </source>
</evidence>
<proteinExistence type="inferred from homology"/>
<name>A0ABU1X4G5_SPHXE</name>
<dbReference type="Pfam" id="PF13561">
    <property type="entry name" value="adh_short_C2"/>
    <property type="match status" value="1"/>
</dbReference>
<dbReference type="InterPro" id="IPR036291">
    <property type="entry name" value="NAD(P)-bd_dom_sf"/>
</dbReference>
<dbReference type="Proteomes" id="UP001267638">
    <property type="component" value="Unassembled WGS sequence"/>
</dbReference>
<dbReference type="PANTHER" id="PTHR42879">
    <property type="entry name" value="3-OXOACYL-(ACYL-CARRIER-PROTEIN) REDUCTASE"/>
    <property type="match status" value="1"/>
</dbReference>
<comment type="similarity">
    <text evidence="1">Belongs to the short-chain dehydrogenases/reductases (SDR) family.</text>
</comment>
<dbReference type="SUPFAM" id="SSF51735">
    <property type="entry name" value="NAD(P)-binding Rossmann-fold domains"/>
    <property type="match status" value="1"/>
</dbReference>
<dbReference type="RefSeq" id="WP_310226760.1">
    <property type="nucleotide sequence ID" value="NZ_JAVDWV010000016.1"/>
</dbReference>
<organism evidence="2 3">
    <name type="scientific">Sphingobium xenophagum</name>
    <dbReference type="NCBI Taxonomy" id="121428"/>
    <lineage>
        <taxon>Bacteria</taxon>
        <taxon>Pseudomonadati</taxon>
        <taxon>Pseudomonadota</taxon>
        <taxon>Alphaproteobacteria</taxon>
        <taxon>Sphingomonadales</taxon>
        <taxon>Sphingomonadaceae</taxon>
        <taxon>Sphingobium</taxon>
    </lineage>
</organism>
<evidence type="ECO:0000313" key="2">
    <source>
        <dbReference type="EMBL" id="MDR7156448.1"/>
    </source>
</evidence>
<dbReference type="InterPro" id="IPR002347">
    <property type="entry name" value="SDR_fam"/>
</dbReference>
<keyword evidence="3" id="KW-1185">Reference proteome</keyword>
<dbReference type="PRINTS" id="PR00081">
    <property type="entry name" value="GDHRDH"/>
</dbReference>
<dbReference type="PANTHER" id="PTHR42879:SF2">
    <property type="entry name" value="3-OXOACYL-[ACYL-CARRIER-PROTEIN] REDUCTASE FABG"/>
    <property type="match status" value="1"/>
</dbReference>
<dbReference type="PRINTS" id="PR00080">
    <property type="entry name" value="SDRFAMILY"/>
</dbReference>
<sequence>MKIELKGRRAVVTASTSGIGFAIARGLAGAGADVVINGRNPEVTAAAIGRLKESHPACDILGISADLGTSDGVDRFIDTAGDIDILVNNLGIYERVDFFDITDAEWLRFFETNVMSGVRLARRYMPGMIAKDWGRLIFISSESGVTTPRDRMHYAVTKSAVLAVARGLAEQARGTAVTSNSVIVGLTMTEHVERDIARAAEEKKMPVMDIQRQIAATYRPTQLLERLATSEEVANMVTYIASPQASATTGSALRVEGGGITTIL</sequence>
<dbReference type="PROSITE" id="PS00061">
    <property type="entry name" value="ADH_SHORT"/>
    <property type="match status" value="1"/>
</dbReference>
<accession>A0ABU1X4G5</accession>
<dbReference type="InterPro" id="IPR050259">
    <property type="entry name" value="SDR"/>
</dbReference>
<comment type="caution">
    <text evidence="2">The sequence shown here is derived from an EMBL/GenBank/DDBJ whole genome shotgun (WGS) entry which is preliminary data.</text>
</comment>
<protein>
    <submittedName>
        <fullName evidence="2">NAD(P)-dependent dehydrogenase (Short-subunit alcohol dehydrogenase family)</fullName>
    </submittedName>
</protein>
<evidence type="ECO:0000313" key="3">
    <source>
        <dbReference type="Proteomes" id="UP001267638"/>
    </source>
</evidence>
<dbReference type="Gene3D" id="3.40.50.720">
    <property type="entry name" value="NAD(P)-binding Rossmann-like Domain"/>
    <property type="match status" value="1"/>
</dbReference>
<reference evidence="2 3" key="1">
    <citation type="submission" date="2023-07" db="EMBL/GenBank/DDBJ databases">
        <title>Sorghum-associated microbial communities from plants grown in Nebraska, USA.</title>
        <authorList>
            <person name="Schachtman D."/>
        </authorList>
    </citation>
    <scope>NUCLEOTIDE SEQUENCE [LARGE SCALE GENOMIC DNA]</scope>
    <source>
        <strain evidence="2 3">4256</strain>
    </source>
</reference>